<dbReference type="PATRIC" id="fig|264450.4.peg.1723"/>
<sequence length="34" mass="3615">MIRLSFVLVGGSIIIGVCVNLKINTIGKADKRVS</sequence>
<dbReference type="Proteomes" id="UP000050381">
    <property type="component" value="Unassembled WGS sequence"/>
</dbReference>
<protein>
    <submittedName>
        <fullName evidence="2">Uncharacterized protein</fullName>
    </submittedName>
</protein>
<keyword evidence="1" id="KW-1133">Transmembrane helix</keyword>
<accession>A0A0P9N2M7</accession>
<evidence type="ECO:0000256" key="1">
    <source>
        <dbReference type="SAM" id="Phobius"/>
    </source>
</evidence>
<keyword evidence="1" id="KW-0472">Membrane</keyword>
<organism evidence="2 3">
    <name type="scientific">Pseudomonas syringae pv. castaneae</name>
    <dbReference type="NCBI Taxonomy" id="264450"/>
    <lineage>
        <taxon>Bacteria</taxon>
        <taxon>Pseudomonadati</taxon>
        <taxon>Pseudomonadota</taxon>
        <taxon>Gammaproteobacteria</taxon>
        <taxon>Pseudomonadales</taxon>
        <taxon>Pseudomonadaceae</taxon>
        <taxon>Pseudomonas</taxon>
        <taxon>Pseudomonas syringae</taxon>
    </lineage>
</organism>
<dbReference type="AlphaFoldDB" id="A0A0P9N2M7"/>
<name>A0A0P9N2M7_PSESX</name>
<reference evidence="2 3" key="1">
    <citation type="submission" date="2015-09" db="EMBL/GenBank/DDBJ databases">
        <title>Genome announcement of multiple Pseudomonas syringae strains.</title>
        <authorList>
            <person name="Thakur S."/>
            <person name="Wang P.W."/>
            <person name="Gong Y."/>
            <person name="Weir B.S."/>
            <person name="Guttman D.S."/>
        </authorList>
    </citation>
    <scope>NUCLEOTIDE SEQUENCE [LARGE SCALE GENOMIC DNA]</scope>
    <source>
        <strain evidence="2 3">ICMP9419</strain>
    </source>
</reference>
<keyword evidence="1" id="KW-0812">Transmembrane</keyword>
<feature type="transmembrane region" description="Helical" evidence="1">
    <location>
        <begin position="6"/>
        <end position="23"/>
    </location>
</feature>
<gene>
    <name evidence="2" type="ORF">ALO79_100921</name>
</gene>
<proteinExistence type="predicted"/>
<comment type="caution">
    <text evidence="2">The sequence shown here is derived from an EMBL/GenBank/DDBJ whole genome shotgun (WGS) entry which is preliminary data.</text>
</comment>
<evidence type="ECO:0000313" key="2">
    <source>
        <dbReference type="EMBL" id="KPW91363.1"/>
    </source>
</evidence>
<dbReference type="EMBL" id="LJQD01000452">
    <property type="protein sequence ID" value="KPW91363.1"/>
    <property type="molecule type" value="Genomic_DNA"/>
</dbReference>
<evidence type="ECO:0000313" key="3">
    <source>
        <dbReference type="Proteomes" id="UP000050381"/>
    </source>
</evidence>